<evidence type="ECO:0000313" key="1">
    <source>
        <dbReference type="EMBL" id="EFX62927.1"/>
    </source>
</evidence>
<organism evidence="1 2">
    <name type="scientific">Daphnia pulex</name>
    <name type="common">Water flea</name>
    <dbReference type="NCBI Taxonomy" id="6669"/>
    <lineage>
        <taxon>Eukaryota</taxon>
        <taxon>Metazoa</taxon>
        <taxon>Ecdysozoa</taxon>
        <taxon>Arthropoda</taxon>
        <taxon>Crustacea</taxon>
        <taxon>Branchiopoda</taxon>
        <taxon>Diplostraca</taxon>
        <taxon>Cladocera</taxon>
        <taxon>Anomopoda</taxon>
        <taxon>Daphniidae</taxon>
        <taxon>Daphnia</taxon>
    </lineage>
</organism>
<dbReference type="InParanoid" id="E9HZA4"/>
<dbReference type="AlphaFoldDB" id="E9HZA4"/>
<dbReference type="EMBL" id="GL733300">
    <property type="protein sequence ID" value="EFX62927.1"/>
    <property type="molecule type" value="Genomic_DNA"/>
</dbReference>
<proteinExistence type="predicted"/>
<protein>
    <recommendedName>
        <fullName evidence="3">CCHC-type domain-containing protein</fullName>
    </recommendedName>
</protein>
<dbReference type="KEGG" id="dpx:DAPPUDRAFT_119714"/>
<evidence type="ECO:0008006" key="3">
    <source>
        <dbReference type="Google" id="ProtNLM"/>
    </source>
</evidence>
<dbReference type="Proteomes" id="UP000000305">
    <property type="component" value="Unassembled WGS sequence"/>
</dbReference>
<gene>
    <name evidence="1" type="ORF">DAPPUDRAFT_119714</name>
</gene>
<keyword evidence="2" id="KW-1185">Reference proteome</keyword>
<name>E9HZA4_DAPPU</name>
<accession>E9HZA4</accession>
<reference evidence="1 2" key="1">
    <citation type="journal article" date="2011" name="Science">
        <title>The ecoresponsive genome of Daphnia pulex.</title>
        <authorList>
            <person name="Colbourne J.K."/>
            <person name="Pfrender M.E."/>
            <person name="Gilbert D."/>
            <person name="Thomas W.K."/>
            <person name="Tucker A."/>
            <person name="Oakley T.H."/>
            <person name="Tokishita S."/>
            <person name="Aerts A."/>
            <person name="Arnold G.J."/>
            <person name="Basu M.K."/>
            <person name="Bauer D.J."/>
            <person name="Caceres C.E."/>
            <person name="Carmel L."/>
            <person name="Casola C."/>
            <person name="Choi J.H."/>
            <person name="Detter J.C."/>
            <person name="Dong Q."/>
            <person name="Dusheyko S."/>
            <person name="Eads B.D."/>
            <person name="Frohlich T."/>
            <person name="Geiler-Samerotte K.A."/>
            <person name="Gerlach D."/>
            <person name="Hatcher P."/>
            <person name="Jogdeo S."/>
            <person name="Krijgsveld J."/>
            <person name="Kriventseva E.V."/>
            <person name="Kultz D."/>
            <person name="Laforsch C."/>
            <person name="Lindquist E."/>
            <person name="Lopez J."/>
            <person name="Manak J.R."/>
            <person name="Muller J."/>
            <person name="Pangilinan J."/>
            <person name="Patwardhan R.P."/>
            <person name="Pitluck S."/>
            <person name="Pritham E.J."/>
            <person name="Rechtsteiner A."/>
            <person name="Rho M."/>
            <person name="Rogozin I.B."/>
            <person name="Sakarya O."/>
            <person name="Salamov A."/>
            <person name="Schaack S."/>
            <person name="Shapiro H."/>
            <person name="Shiga Y."/>
            <person name="Skalitzky C."/>
            <person name="Smith Z."/>
            <person name="Souvorov A."/>
            <person name="Sung W."/>
            <person name="Tang Z."/>
            <person name="Tsuchiya D."/>
            <person name="Tu H."/>
            <person name="Vos H."/>
            <person name="Wang M."/>
            <person name="Wolf Y.I."/>
            <person name="Yamagata H."/>
            <person name="Yamada T."/>
            <person name="Ye Y."/>
            <person name="Shaw J.R."/>
            <person name="Andrews J."/>
            <person name="Crease T.J."/>
            <person name="Tang H."/>
            <person name="Lucas S.M."/>
            <person name="Robertson H.M."/>
            <person name="Bork P."/>
            <person name="Koonin E.V."/>
            <person name="Zdobnov E.M."/>
            <person name="Grigoriev I.V."/>
            <person name="Lynch M."/>
            <person name="Boore J.L."/>
        </authorList>
    </citation>
    <scope>NUCLEOTIDE SEQUENCE [LARGE SCALE GENOMIC DNA]</scope>
</reference>
<dbReference type="HOGENOM" id="CLU_1143555_0_0_1"/>
<sequence>METKFYVPVVVNNIRVITYFATNLAITLIRKSVAEGLKCVLCPVYGPDVSFIDPATARVYPLLWETRLTITTKDQPISSTANHHGTIMIDEEEHSNPLFPIPGDEKLLYPKPVWATGLGVSLASPVYASRSETAVVPYEGPDRYYDCVTRSHFPITGKINMPLPNNPNFCVLISKIPTPIILGLDYMRSVDFQLRFPSMCFSWPKTLAVRPYRPPTRSIAGPTCPKCGLNGHVQSQCTGAREI</sequence>
<dbReference type="PhylomeDB" id="E9HZA4"/>
<evidence type="ECO:0000313" key="2">
    <source>
        <dbReference type="Proteomes" id="UP000000305"/>
    </source>
</evidence>